<dbReference type="Pfam" id="PF09359">
    <property type="entry name" value="VTC"/>
    <property type="match status" value="1"/>
</dbReference>
<feature type="transmembrane region" description="Helical" evidence="6">
    <location>
        <begin position="682"/>
        <end position="701"/>
    </location>
</feature>
<dbReference type="AlphaFoldDB" id="A0A162N488"/>
<dbReference type="InterPro" id="IPR042267">
    <property type="entry name" value="VTC_sf"/>
</dbReference>
<protein>
    <recommendedName>
        <fullName evidence="7">SPX domain-containing protein</fullName>
    </recommendedName>
</protein>
<dbReference type="CDD" id="cd14480">
    <property type="entry name" value="SPX_VTC2_like"/>
    <property type="match status" value="1"/>
</dbReference>
<keyword evidence="9" id="KW-1185">Reference proteome</keyword>
<dbReference type="GO" id="GO:0000329">
    <property type="term" value="C:fungal-type vacuole membrane"/>
    <property type="evidence" value="ECO:0007669"/>
    <property type="project" value="TreeGrafter"/>
</dbReference>
<dbReference type="CDD" id="cd07751">
    <property type="entry name" value="PolyPPase_VTC4_like"/>
    <property type="match status" value="1"/>
</dbReference>
<dbReference type="PANTHER" id="PTHR46140">
    <property type="entry name" value="VACUOLAR TRANSPORTER CHAPERONE 1-RELATED"/>
    <property type="match status" value="1"/>
</dbReference>
<feature type="transmembrane region" description="Helical" evidence="6">
    <location>
        <begin position="616"/>
        <end position="634"/>
    </location>
</feature>
<dbReference type="InterPro" id="IPR003807">
    <property type="entry name" value="DUF202"/>
</dbReference>
<dbReference type="GO" id="GO:0006799">
    <property type="term" value="P:polyphosphate biosynthetic process"/>
    <property type="evidence" value="ECO:0007669"/>
    <property type="project" value="UniProtKB-ARBA"/>
</dbReference>
<evidence type="ECO:0000313" key="9">
    <source>
        <dbReference type="Proteomes" id="UP000077315"/>
    </source>
</evidence>
<dbReference type="VEuPathDB" id="FungiDB:PHYBLDRAFT_97210"/>
<feature type="transmembrane region" description="Helical" evidence="6">
    <location>
        <begin position="640"/>
        <end position="661"/>
    </location>
</feature>
<sequence>MKFGVELAAKIHEPWRYSYLQYNELKVELKRRQLEQGWRERDEREFVEFLQRELIKVFNFVNEKLEGIQKRIEQSECTIQELMKSEKINTQSYELAADELAEILFAVNDLSKFHQLNYTGFEKIVKKHDRWTKLDLRSRFYGQMLETWPLDQQRFDALIVRISNIHDLCRLRGQPRATNAYSQGGDQTAFERETAKYWIHPDYITEVKSIIMMHLPVHVFNQKKTYEDGDAAISSVYFDNASFDLYSERLERIEGAEAIRFRWYGDSTDKDNNSVYVERKTHHAPWLNGHSVKDRFRLDEKYIDAYMTGSYTADTYASDLRLKGKMDEAKIEENHFVAKGVQDSLRNRQLQPMCRVFYNRTAFQLPGDQRVRVSLDNNMTFVREDGLDGVRRQQPEGDMWRRGDVGIQYPFRNVKDSDILRFPYAILETKIQSHLGQETPAWLTELVTSHLVHEVPRFSKYLHGASQLFKDRVPVVPWWLSELNIDIRKTPVADVGLSRSMSFKPLFNGRHRRSIVDVNYQQVLPLTVSRSAPHVSIQLTNDQPEHAFYNLSEAPKDKRDAFTRFWSGSLPNFDKKQTSSRDKSGQPVGILPIAVQRRAPLKKIDPKAFFANERTFISWLQFCALLLTVSLNLLNYGDSVSRIIGAFFIIISSFMSIYALVRFQLRAWQMRTGNTSLRYDDIYGPVVLCVLMITALGVNFYL</sequence>
<evidence type="ECO:0000256" key="1">
    <source>
        <dbReference type="ARBA" id="ARBA00004128"/>
    </source>
</evidence>
<keyword evidence="5 6" id="KW-0472">Membrane</keyword>
<evidence type="ECO:0000313" key="8">
    <source>
        <dbReference type="EMBL" id="OAD65704.1"/>
    </source>
</evidence>
<dbReference type="EMBL" id="KV441008">
    <property type="protein sequence ID" value="OAD65704.1"/>
    <property type="molecule type" value="Genomic_DNA"/>
</dbReference>
<feature type="domain" description="SPX" evidence="7">
    <location>
        <begin position="1"/>
        <end position="142"/>
    </location>
</feature>
<evidence type="ECO:0000256" key="4">
    <source>
        <dbReference type="ARBA" id="ARBA00022989"/>
    </source>
</evidence>
<evidence type="ECO:0000259" key="7">
    <source>
        <dbReference type="PROSITE" id="PS51382"/>
    </source>
</evidence>
<dbReference type="Gene3D" id="3.20.100.30">
    <property type="entry name" value="VTC, catalytic tunnel domain"/>
    <property type="match status" value="1"/>
</dbReference>
<keyword evidence="4 6" id="KW-1133">Transmembrane helix</keyword>
<reference evidence="9" key="1">
    <citation type="submission" date="2015-06" db="EMBL/GenBank/DDBJ databases">
        <title>Expansion of signal transduction pathways in fungi by whole-genome duplication.</title>
        <authorList>
            <consortium name="DOE Joint Genome Institute"/>
            <person name="Corrochano L.M."/>
            <person name="Kuo A."/>
            <person name="Marcet-Houben M."/>
            <person name="Polaino S."/>
            <person name="Salamov A."/>
            <person name="Villalobos J.M."/>
            <person name="Alvarez M.I."/>
            <person name="Avalos J."/>
            <person name="Benito E.P."/>
            <person name="Benoit I."/>
            <person name="Burger G."/>
            <person name="Camino L.P."/>
            <person name="Canovas D."/>
            <person name="Cerda-Olmedo E."/>
            <person name="Cheng J.-F."/>
            <person name="Dominguez A."/>
            <person name="Elias M."/>
            <person name="Eslava A.P."/>
            <person name="Glaser F."/>
            <person name="Grimwood J."/>
            <person name="Gutierrez G."/>
            <person name="Heitman J."/>
            <person name="Henrissat B."/>
            <person name="Iturriaga E.A."/>
            <person name="Lang B.F."/>
            <person name="Lavin J.L."/>
            <person name="Lee S."/>
            <person name="Li W."/>
            <person name="Lindquist E."/>
            <person name="Lopez-Garcia S."/>
            <person name="Luque E.M."/>
            <person name="Marcos A.T."/>
            <person name="Martin J."/>
            <person name="McCluskey K."/>
            <person name="Medina H.R."/>
            <person name="Miralles-Duran A."/>
            <person name="Miyazaki A."/>
            <person name="Munoz-Torres E."/>
            <person name="Oguiza J.A."/>
            <person name="Ohm R."/>
            <person name="Olmedo M."/>
            <person name="Orejas M."/>
            <person name="Ortiz-Castellanos L."/>
            <person name="Pisabarro A.G."/>
            <person name="Rodriguez-Romero J."/>
            <person name="Ruiz-Herrera J."/>
            <person name="Ruiz-Vazquez R."/>
            <person name="Sanz C."/>
            <person name="Schackwitz W."/>
            <person name="Schmutz J."/>
            <person name="Shahriari M."/>
            <person name="Shelest E."/>
            <person name="Silva-Franco F."/>
            <person name="Soanes D."/>
            <person name="Syed K."/>
            <person name="Tagua V.G."/>
            <person name="Talbot N.J."/>
            <person name="Thon M."/>
            <person name="De vries R.P."/>
            <person name="Wiebenga A."/>
            <person name="Yadav J.S."/>
            <person name="Braun E.L."/>
            <person name="Baker S."/>
            <person name="Garre V."/>
            <person name="Horwitz B."/>
            <person name="Torres-Martinez S."/>
            <person name="Idnurm A."/>
            <person name="Herrera-Estrella A."/>
            <person name="Gabaldon T."/>
            <person name="Grigoriev I.V."/>
        </authorList>
    </citation>
    <scope>NUCLEOTIDE SEQUENCE [LARGE SCALE GENOMIC DNA]</scope>
    <source>
        <strain evidence="9">NRRL 1555(-)</strain>
    </source>
</reference>
<dbReference type="PROSITE" id="PS51382">
    <property type="entry name" value="SPX"/>
    <property type="match status" value="1"/>
</dbReference>
<accession>A0A162N488</accession>
<dbReference type="OrthoDB" id="6493944at2759"/>
<keyword evidence="2" id="KW-0926">Vacuole</keyword>
<gene>
    <name evidence="8" type="ORF">PHYBLDRAFT_97210</name>
</gene>
<dbReference type="GeneID" id="29004917"/>
<organism evidence="8 9">
    <name type="scientific">Phycomyces blakesleeanus (strain ATCC 8743b / DSM 1359 / FGSC 10004 / NBRC 33097 / NRRL 1555)</name>
    <dbReference type="NCBI Taxonomy" id="763407"/>
    <lineage>
        <taxon>Eukaryota</taxon>
        <taxon>Fungi</taxon>
        <taxon>Fungi incertae sedis</taxon>
        <taxon>Mucoromycota</taxon>
        <taxon>Mucoromycotina</taxon>
        <taxon>Mucoromycetes</taxon>
        <taxon>Mucorales</taxon>
        <taxon>Phycomycetaceae</taxon>
        <taxon>Phycomyces</taxon>
    </lineage>
</organism>
<dbReference type="Pfam" id="PF02656">
    <property type="entry name" value="DUF202"/>
    <property type="match status" value="1"/>
</dbReference>
<proteinExistence type="predicted"/>
<dbReference type="InterPro" id="IPR051572">
    <property type="entry name" value="VTC_Complex_Subunit"/>
</dbReference>
<keyword evidence="3 6" id="KW-0812">Transmembrane</keyword>
<dbReference type="InParanoid" id="A0A162N488"/>
<evidence type="ECO:0000256" key="3">
    <source>
        <dbReference type="ARBA" id="ARBA00022692"/>
    </source>
</evidence>
<dbReference type="InterPro" id="IPR018966">
    <property type="entry name" value="VTC_domain"/>
</dbReference>
<dbReference type="RefSeq" id="XP_018283744.1">
    <property type="nucleotide sequence ID" value="XM_018444012.1"/>
</dbReference>
<evidence type="ECO:0000256" key="2">
    <source>
        <dbReference type="ARBA" id="ARBA00022554"/>
    </source>
</evidence>
<name>A0A162N488_PHYB8</name>
<dbReference type="GO" id="GO:0033254">
    <property type="term" value="C:vacuolar transporter chaperone complex"/>
    <property type="evidence" value="ECO:0007669"/>
    <property type="project" value="TreeGrafter"/>
</dbReference>
<evidence type="ECO:0000256" key="6">
    <source>
        <dbReference type="SAM" id="Phobius"/>
    </source>
</evidence>
<dbReference type="Proteomes" id="UP000077315">
    <property type="component" value="Unassembled WGS sequence"/>
</dbReference>
<dbReference type="STRING" id="763407.A0A162N488"/>
<feature type="non-terminal residue" evidence="8">
    <location>
        <position position="702"/>
    </location>
</feature>
<dbReference type="InterPro" id="IPR004331">
    <property type="entry name" value="SPX_dom"/>
</dbReference>
<dbReference type="PANTHER" id="PTHR46140:SF1">
    <property type="entry name" value="VACUOLAR TRANSPORTER CHAPERONE COMPLEX SUBUNIT 4-RELATED"/>
    <property type="match status" value="1"/>
</dbReference>
<evidence type="ECO:0000256" key="5">
    <source>
        <dbReference type="ARBA" id="ARBA00023136"/>
    </source>
</evidence>
<comment type="subcellular location">
    <subcellularLocation>
        <location evidence="1">Vacuole membrane</location>
        <topology evidence="1">Multi-pass membrane protein</topology>
    </subcellularLocation>
</comment>